<evidence type="ECO:0000256" key="5">
    <source>
        <dbReference type="ARBA" id="ARBA00022737"/>
    </source>
</evidence>
<protein>
    <submittedName>
        <fullName evidence="13">ABC transporter ATP-binding protein</fullName>
    </submittedName>
</protein>
<dbReference type="InterPro" id="IPR003593">
    <property type="entry name" value="AAA+_ATPase"/>
</dbReference>
<evidence type="ECO:0000256" key="1">
    <source>
        <dbReference type="ARBA" id="ARBA00004202"/>
    </source>
</evidence>
<gene>
    <name evidence="13" type="ORF">G1C97_0862</name>
</gene>
<comment type="similarity">
    <text evidence="2">Belongs to the ABC transporter superfamily.</text>
</comment>
<dbReference type="PROSITE" id="PS50893">
    <property type="entry name" value="ABC_TRANSPORTER_2"/>
    <property type="match status" value="2"/>
</dbReference>
<keyword evidence="7 13" id="KW-0067">ATP-binding</keyword>
<evidence type="ECO:0000256" key="4">
    <source>
        <dbReference type="ARBA" id="ARBA00022475"/>
    </source>
</evidence>
<name>A0A7Y0EWX9_9BIFI</name>
<dbReference type="InterPro" id="IPR050095">
    <property type="entry name" value="ECF_ABC_transporter_ATP-bd"/>
</dbReference>
<keyword evidence="4" id="KW-1003">Cell membrane</keyword>
<dbReference type="EMBL" id="JAAIIG010000003">
    <property type="protein sequence ID" value="NMM97913.1"/>
    <property type="molecule type" value="Genomic_DNA"/>
</dbReference>
<evidence type="ECO:0000256" key="6">
    <source>
        <dbReference type="ARBA" id="ARBA00022741"/>
    </source>
</evidence>
<dbReference type="CDD" id="cd03226">
    <property type="entry name" value="ABC_cobalt_CbiO_domain2"/>
    <property type="match status" value="1"/>
</dbReference>
<accession>A0A7Y0EWX9</accession>
<evidence type="ECO:0000313" key="14">
    <source>
        <dbReference type="Proteomes" id="UP000543419"/>
    </source>
</evidence>
<dbReference type="InterPro" id="IPR017871">
    <property type="entry name" value="ABC_transporter-like_CS"/>
</dbReference>
<dbReference type="InterPro" id="IPR015856">
    <property type="entry name" value="ABC_transpr_CbiO/EcfA_su"/>
</dbReference>
<feature type="region of interest" description="Disordered" evidence="11">
    <location>
        <begin position="269"/>
        <end position="298"/>
    </location>
</feature>
<keyword evidence="5" id="KW-0677">Repeat</keyword>
<keyword evidence="3" id="KW-0813">Transport</keyword>
<dbReference type="AlphaFoldDB" id="A0A7Y0EWX9"/>
<reference evidence="13 14" key="1">
    <citation type="submission" date="2020-02" db="EMBL/GenBank/DDBJ databases">
        <title>Characterization of phylogenetic diversity of novel bifidobacterial species isolated in Czech ZOOs.</title>
        <authorList>
            <person name="Lugli G.A."/>
            <person name="Vera N.B."/>
            <person name="Ventura M."/>
        </authorList>
    </citation>
    <scope>NUCLEOTIDE SEQUENCE [LARGE SCALE GENOMIC DNA]</scope>
    <source>
        <strain evidence="13 14">DSM 109959</strain>
    </source>
</reference>
<feature type="domain" description="ABC transporter" evidence="12">
    <location>
        <begin position="303"/>
        <end position="511"/>
    </location>
</feature>
<dbReference type="InterPro" id="IPR027417">
    <property type="entry name" value="P-loop_NTPase"/>
</dbReference>
<evidence type="ECO:0000256" key="3">
    <source>
        <dbReference type="ARBA" id="ARBA00022448"/>
    </source>
</evidence>
<comment type="subcellular location">
    <subcellularLocation>
        <location evidence="1">Cell membrane</location>
        <topology evidence="1">Peripheral membrane protein</topology>
    </subcellularLocation>
</comment>
<comment type="function">
    <text evidence="10">Probably part of an ABC transporter complex. Responsible for energy coupling to the transport system.</text>
</comment>
<dbReference type="Gene3D" id="3.40.50.300">
    <property type="entry name" value="P-loop containing nucleotide triphosphate hydrolases"/>
    <property type="match status" value="2"/>
</dbReference>
<dbReference type="PANTHER" id="PTHR43553:SF23">
    <property type="entry name" value="ABC TRANSPORTER ATP-BINDING COMPONENT"/>
    <property type="match status" value="1"/>
</dbReference>
<dbReference type="GO" id="GO:0005524">
    <property type="term" value="F:ATP binding"/>
    <property type="evidence" value="ECO:0007669"/>
    <property type="project" value="UniProtKB-KW"/>
</dbReference>
<evidence type="ECO:0000313" key="13">
    <source>
        <dbReference type="EMBL" id="NMM97913.1"/>
    </source>
</evidence>
<comment type="caution">
    <text evidence="13">The sequence shown here is derived from an EMBL/GenBank/DDBJ whole genome shotgun (WGS) entry which is preliminary data.</text>
</comment>
<dbReference type="GO" id="GO:0042626">
    <property type="term" value="F:ATPase-coupled transmembrane transporter activity"/>
    <property type="evidence" value="ECO:0007669"/>
    <property type="project" value="TreeGrafter"/>
</dbReference>
<dbReference type="Pfam" id="PF00005">
    <property type="entry name" value="ABC_tran"/>
    <property type="match status" value="2"/>
</dbReference>
<dbReference type="SMART" id="SM00382">
    <property type="entry name" value="AAA"/>
    <property type="match status" value="2"/>
</dbReference>
<dbReference type="PROSITE" id="PS00211">
    <property type="entry name" value="ABC_TRANSPORTER_1"/>
    <property type="match status" value="2"/>
</dbReference>
<keyword evidence="6" id="KW-0547">Nucleotide-binding</keyword>
<proteinExistence type="inferred from homology"/>
<evidence type="ECO:0000259" key="12">
    <source>
        <dbReference type="PROSITE" id="PS50893"/>
    </source>
</evidence>
<keyword evidence="9" id="KW-0472">Membrane</keyword>
<evidence type="ECO:0000256" key="11">
    <source>
        <dbReference type="SAM" id="MobiDB-lite"/>
    </source>
</evidence>
<keyword evidence="14" id="KW-1185">Reference proteome</keyword>
<feature type="compositionally biased region" description="Polar residues" evidence="11">
    <location>
        <begin position="277"/>
        <end position="298"/>
    </location>
</feature>
<dbReference type="InterPro" id="IPR003439">
    <property type="entry name" value="ABC_transporter-like_ATP-bd"/>
</dbReference>
<organism evidence="13 14">
    <name type="scientific">Bifidobacterium olomucense</name>
    <dbReference type="NCBI Taxonomy" id="2675324"/>
    <lineage>
        <taxon>Bacteria</taxon>
        <taxon>Bacillati</taxon>
        <taxon>Actinomycetota</taxon>
        <taxon>Actinomycetes</taxon>
        <taxon>Bifidobacteriales</taxon>
        <taxon>Bifidobacteriaceae</taxon>
        <taxon>Bifidobacterium</taxon>
    </lineage>
</organism>
<dbReference type="CDD" id="cd03225">
    <property type="entry name" value="ABC_cobalt_CbiO_domain1"/>
    <property type="match status" value="1"/>
</dbReference>
<dbReference type="Proteomes" id="UP000543419">
    <property type="component" value="Unassembled WGS sequence"/>
</dbReference>
<dbReference type="RefSeq" id="WP_169240711.1">
    <property type="nucleotide sequence ID" value="NZ_JAAIIG010000003.1"/>
</dbReference>
<dbReference type="PANTHER" id="PTHR43553">
    <property type="entry name" value="HEAVY METAL TRANSPORTER"/>
    <property type="match status" value="1"/>
</dbReference>
<dbReference type="GO" id="GO:0016887">
    <property type="term" value="F:ATP hydrolysis activity"/>
    <property type="evidence" value="ECO:0007669"/>
    <property type="project" value="InterPro"/>
</dbReference>
<dbReference type="GO" id="GO:0043190">
    <property type="term" value="C:ATP-binding cassette (ABC) transporter complex"/>
    <property type="evidence" value="ECO:0007669"/>
    <property type="project" value="TreeGrafter"/>
</dbReference>
<evidence type="ECO:0000256" key="2">
    <source>
        <dbReference type="ARBA" id="ARBA00005417"/>
    </source>
</evidence>
<evidence type="ECO:0000256" key="9">
    <source>
        <dbReference type="ARBA" id="ARBA00023136"/>
    </source>
</evidence>
<dbReference type="SUPFAM" id="SSF52540">
    <property type="entry name" value="P-loop containing nucleoside triphosphate hydrolases"/>
    <property type="match status" value="2"/>
</dbReference>
<feature type="domain" description="ABC transporter" evidence="12">
    <location>
        <begin position="5"/>
        <end position="244"/>
    </location>
</feature>
<evidence type="ECO:0000256" key="7">
    <source>
        <dbReference type="ARBA" id="ARBA00022840"/>
    </source>
</evidence>
<evidence type="ECO:0000256" key="8">
    <source>
        <dbReference type="ARBA" id="ARBA00022967"/>
    </source>
</evidence>
<keyword evidence="8" id="KW-1278">Translocase</keyword>
<evidence type="ECO:0000256" key="10">
    <source>
        <dbReference type="ARBA" id="ARBA00025157"/>
    </source>
</evidence>
<sequence>MTAQAYSNNVSFTYEHADEPAVINTMLSIPSGQCIVLCGASGCGKTTYSRIVNGLIPQFFHGEFSGEQHTCGIDTAAEPIDKLTPLVGSVFQNPKTQYFNAKVIDELAFPAENMGLSPEAINHRITEIAQRFDIEPLLQRSIFHLSGGQKQRIALATATMLSPKLLVLDEPTSNLDAAAITEMRELIAQLKASGMTIVIAEHRLAWLNGIADRYIIFGNGRIAHEYEAEEFLALSPSCIAAMGLRALDLQPYRQCIATLESQTNECELSASDMDGGSESTSTQREQHNYAQQSSSNSTPLLSTRHLNIGYRGRDGFSRAIPDLDLYPGQIIGLMGHNGCGKTTLVRTLTGLVKPTSGTVLLNGKPAKPRDLTHAGFLVMQDVNYQLFSDSVREELLLGLDETDPAITKRCSQVLEDLDLTKFADRHPMSLSGGQKQRVAIGSALMCGKDLIILDEPTSGLDRYHMEQVGELLRQLAEQGKTVLVVTHDEELAAGWCTTIINLEHHYSKTKQ</sequence>